<keyword evidence="3" id="KW-1185">Reference proteome</keyword>
<dbReference type="Proteomes" id="UP000646776">
    <property type="component" value="Unassembled WGS sequence"/>
</dbReference>
<reference evidence="2" key="1">
    <citation type="journal article" date="2014" name="Int. J. Syst. Evol. Microbiol.">
        <title>Complete genome sequence of Corynebacterium casei LMG S-19264T (=DSM 44701T), isolated from a smear-ripened cheese.</title>
        <authorList>
            <consortium name="US DOE Joint Genome Institute (JGI-PGF)"/>
            <person name="Walter F."/>
            <person name="Albersmeier A."/>
            <person name="Kalinowski J."/>
            <person name="Ruckert C."/>
        </authorList>
    </citation>
    <scope>NUCLEOTIDE SEQUENCE</scope>
    <source>
        <strain evidence="2">JCM 4125</strain>
    </source>
</reference>
<organism evidence="2 3">
    <name type="scientific">Streptomyces phaeofaciens</name>
    <dbReference type="NCBI Taxonomy" id="68254"/>
    <lineage>
        <taxon>Bacteria</taxon>
        <taxon>Bacillati</taxon>
        <taxon>Actinomycetota</taxon>
        <taxon>Actinomycetes</taxon>
        <taxon>Kitasatosporales</taxon>
        <taxon>Streptomycetaceae</taxon>
        <taxon>Streptomyces</taxon>
    </lineage>
</organism>
<evidence type="ECO:0000313" key="2">
    <source>
        <dbReference type="EMBL" id="GGU00387.1"/>
    </source>
</evidence>
<evidence type="ECO:0000313" key="3">
    <source>
        <dbReference type="Proteomes" id="UP000646776"/>
    </source>
</evidence>
<evidence type="ECO:0000256" key="1">
    <source>
        <dbReference type="SAM" id="MobiDB-lite"/>
    </source>
</evidence>
<feature type="region of interest" description="Disordered" evidence="1">
    <location>
        <begin position="83"/>
        <end position="115"/>
    </location>
</feature>
<reference evidence="2" key="2">
    <citation type="submission" date="2020-09" db="EMBL/GenBank/DDBJ databases">
        <authorList>
            <person name="Sun Q."/>
            <person name="Ohkuma M."/>
        </authorList>
    </citation>
    <scope>NUCLEOTIDE SEQUENCE</scope>
    <source>
        <strain evidence="2">JCM 4125</strain>
    </source>
</reference>
<proteinExistence type="predicted"/>
<sequence length="115" mass="12368">MVHISLIRDFPCLCQSRFGLECPHQPVRHDQAWAVPGPSEAPEVTRAVSDGHDPAYQLQTSLLTLSFGVALIRLCESPRRPQVSVQLRDNASGQRRTDANAGGPSAQVSGAPVQG</sequence>
<dbReference type="AlphaFoldDB" id="A0A918M121"/>
<comment type="caution">
    <text evidence="2">The sequence shown here is derived from an EMBL/GenBank/DDBJ whole genome shotgun (WGS) entry which is preliminary data.</text>
</comment>
<accession>A0A918M121</accession>
<feature type="compositionally biased region" description="Polar residues" evidence="1">
    <location>
        <begin position="83"/>
        <end position="94"/>
    </location>
</feature>
<gene>
    <name evidence="2" type="ORF">GCM10010226_91590</name>
</gene>
<protein>
    <submittedName>
        <fullName evidence="2">Uncharacterized protein</fullName>
    </submittedName>
</protein>
<name>A0A918M121_9ACTN</name>
<dbReference type="EMBL" id="BMSA01000067">
    <property type="protein sequence ID" value="GGU00387.1"/>
    <property type="molecule type" value="Genomic_DNA"/>
</dbReference>